<evidence type="ECO:0000313" key="2">
    <source>
        <dbReference type="Proteomes" id="UP000499080"/>
    </source>
</evidence>
<dbReference type="AlphaFoldDB" id="A0A4Y2QS85"/>
<keyword evidence="2" id="KW-1185">Reference proteome</keyword>
<proteinExistence type="predicted"/>
<comment type="caution">
    <text evidence="1">The sequence shown here is derived from an EMBL/GenBank/DDBJ whole genome shotgun (WGS) entry which is preliminary data.</text>
</comment>
<evidence type="ECO:0000313" key="1">
    <source>
        <dbReference type="EMBL" id="GBN66116.1"/>
    </source>
</evidence>
<dbReference type="EMBL" id="BGPR01014655">
    <property type="protein sequence ID" value="GBN66116.1"/>
    <property type="molecule type" value="Genomic_DNA"/>
</dbReference>
<protein>
    <submittedName>
        <fullName evidence="1">Uncharacterized protein</fullName>
    </submittedName>
</protein>
<reference evidence="1 2" key="1">
    <citation type="journal article" date="2019" name="Sci. Rep.">
        <title>Orb-weaving spider Araneus ventricosus genome elucidates the spidroin gene catalogue.</title>
        <authorList>
            <person name="Kono N."/>
            <person name="Nakamura H."/>
            <person name="Ohtoshi R."/>
            <person name="Moran D.A.P."/>
            <person name="Shinohara A."/>
            <person name="Yoshida Y."/>
            <person name="Fujiwara M."/>
            <person name="Mori M."/>
            <person name="Tomita M."/>
            <person name="Arakawa K."/>
        </authorList>
    </citation>
    <scope>NUCLEOTIDE SEQUENCE [LARGE SCALE GENOMIC DNA]</scope>
</reference>
<organism evidence="1 2">
    <name type="scientific">Araneus ventricosus</name>
    <name type="common">Orbweaver spider</name>
    <name type="synonym">Epeira ventricosa</name>
    <dbReference type="NCBI Taxonomy" id="182803"/>
    <lineage>
        <taxon>Eukaryota</taxon>
        <taxon>Metazoa</taxon>
        <taxon>Ecdysozoa</taxon>
        <taxon>Arthropoda</taxon>
        <taxon>Chelicerata</taxon>
        <taxon>Arachnida</taxon>
        <taxon>Araneae</taxon>
        <taxon>Araneomorphae</taxon>
        <taxon>Entelegynae</taxon>
        <taxon>Araneoidea</taxon>
        <taxon>Araneidae</taxon>
        <taxon>Araneus</taxon>
    </lineage>
</organism>
<name>A0A4Y2QS85_ARAVE</name>
<dbReference type="Proteomes" id="UP000499080">
    <property type="component" value="Unassembled WGS sequence"/>
</dbReference>
<sequence>MPQAVTLATPLGPHYLEPLAPKPAVNANIQSELVCYGRKVWKFSVVRFAFDSFGLKLKYDPEEGISCSLTKAKTTRGKGEVWVGIVVLGKIYSFSSPFFLSPDGRLTGSRPTLSFSANLREGL</sequence>
<gene>
    <name evidence="1" type="ORF">AVEN_59012_1</name>
</gene>
<accession>A0A4Y2QS85</accession>